<feature type="chain" id="PRO_5045400386" description="NlpE N-terminal domain-containing protein" evidence="1">
    <location>
        <begin position="19"/>
        <end position="138"/>
    </location>
</feature>
<protein>
    <recommendedName>
        <fullName evidence="4">NlpE N-terminal domain-containing protein</fullName>
    </recommendedName>
</protein>
<name>A0ABR7VE44_9FLAO</name>
<dbReference type="Proteomes" id="UP000598350">
    <property type="component" value="Unassembled WGS sequence"/>
</dbReference>
<dbReference type="EMBL" id="JABTCG010000005">
    <property type="protein sequence ID" value="MBD0851920.1"/>
    <property type="molecule type" value="Genomic_DNA"/>
</dbReference>
<keyword evidence="1" id="KW-0732">Signal</keyword>
<evidence type="ECO:0008006" key="4">
    <source>
        <dbReference type="Google" id="ProtNLM"/>
    </source>
</evidence>
<accession>A0ABR7VE44</accession>
<dbReference type="RefSeq" id="WP_188315038.1">
    <property type="nucleotide sequence ID" value="NZ_JABTCG010000005.1"/>
</dbReference>
<evidence type="ECO:0000313" key="3">
    <source>
        <dbReference type="Proteomes" id="UP000598350"/>
    </source>
</evidence>
<evidence type="ECO:0000256" key="1">
    <source>
        <dbReference type="SAM" id="SignalP"/>
    </source>
</evidence>
<reference evidence="2 3" key="1">
    <citation type="submission" date="2020-05" db="EMBL/GenBank/DDBJ databases">
        <title>The draft genome sequence of Maribacter arenosus CAU 1321.</title>
        <authorList>
            <person name="Mu L."/>
        </authorList>
    </citation>
    <scope>NUCLEOTIDE SEQUENCE [LARGE SCALE GENOMIC DNA]</scope>
    <source>
        <strain evidence="2 3">CAU 1321</strain>
    </source>
</reference>
<feature type="signal peptide" evidence="1">
    <location>
        <begin position="1"/>
        <end position="18"/>
    </location>
</feature>
<sequence>MKKFLFVTLMMSCLCSCAQTHNITGKYETKGGSVRYLLKLYPNGAFHFDSYHEFKLGLPAEPSISGRGTWRAENDIIYFGTNPNTDIDHNSTLNFNDTKAKFINASSDNISNEKPIAKLEFFESGIFWINGIELKKRN</sequence>
<proteinExistence type="predicted"/>
<comment type="caution">
    <text evidence="2">The sequence shown here is derived from an EMBL/GenBank/DDBJ whole genome shotgun (WGS) entry which is preliminary data.</text>
</comment>
<keyword evidence="3" id="KW-1185">Reference proteome</keyword>
<gene>
    <name evidence="2" type="ORF">HPE63_14660</name>
</gene>
<evidence type="ECO:0000313" key="2">
    <source>
        <dbReference type="EMBL" id="MBD0851920.1"/>
    </source>
</evidence>
<organism evidence="2 3">
    <name type="scientific">Maribacter arenosus</name>
    <dbReference type="NCBI Taxonomy" id="1854708"/>
    <lineage>
        <taxon>Bacteria</taxon>
        <taxon>Pseudomonadati</taxon>
        <taxon>Bacteroidota</taxon>
        <taxon>Flavobacteriia</taxon>
        <taxon>Flavobacteriales</taxon>
        <taxon>Flavobacteriaceae</taxon>
        <taxon>Maribacter</taxon>
    </lineage>
</organism>